<dbReference type="GO" id="GO:0015473">
    <property type="term" value="F:fimbrial usher porin activity"/>
    <property type="evidence" value="ECO:0007669"/>
    <property type="project" value="InterPro"/>
</dbReference>
<dbReference type="EMBL" id="CP158292">
    <property type="protein sequence ID" value="XBV44801.1"/>
    <property type="molecule type" value="Genomic_DNA"/>
</dbReference>
<evidence type="ECO:0000256" key="9">
    <source>
        <dbReference type="SAM" id="SignalP"/>
    </source>
</evidence>
<proteinExistence type="inferred from homology"/>
<evidence type="ECO:0000259" key="10">
    <source>
        <dbReference type="Pfam" id="PF13953"/>
    </source>
</evidence>
<feature type="signal peptide" evidence="9">
    <location>
        <begin position="1"/>
        <end position="33"/>
    </location>
</feature>
<dbReference type="GO" id="GO:0009279">
    <property type="term" value="C:cell outer membrane"/>
    <property type="evidence" value="ECO:0007669"/>
    <property type="project" value="UniProtKB-SubCell"/>
</dbReference>
<name>A0AAU7TVT3_9GAMM</name>
<evidence type="ECO:0000256" key="2">
    <source>
        <dbReference type="ARBA" id="ARBA00008064"/>
    </source>
</evidence>
<dbReference type="Gene3D" id="3.10.20.410">
    <property type="match status" value="1"/>
</dbReference>
<dbReference type="Pfam" id="PF00577">
    <property type="entry name" value="Usher"/>
    <property type="match status" value="1"/>
</dbReference>
<keyword evidence="4" id="KW-1134">Transmembrane beta strand</keyword>
<evidence type="ECO:0000256" key="7">
    <source>
        <dbReference type="ARBA" id="ARBA00023136"/>
    </source>
</evidence>
<accession>A0AAU7TVT3</accession>
<dbReference type="InterPro" id="IPR042186">
    <property type="entry name" value="FimD_plug_dom"/>
</dbReference>
<evidence type="ECO:0000256" key="1">
    <source>
        <dbReference type="ARBA" id="ARBA00004571"/>
    </source>
</evidence>
<dbReference type="Gene3D" id="2.60.40.2610">
    <property type="entry name" value="Outer membrane usher protein FimD, plug domain"/>
    <property type="match status" value="1"/>
</dbReference>
<dbReference type="RefSeq" id="WP_350261332.1">
    <property type="nucleotide sequence ID" value="NZ_CP158292.1"/>
</dbReference>
<evidence type="ECO:0000256" key="3">
    <source>
        <dbReference type="ARBA" id="ARBA00022448"/>
    </source>
</evidence>
<dbReference type="Pfam" id="PF13953">
    <property type="entry name" value="PapC_C"/>
    <property type="match status" value="1"/>
</dbReference>
<evidence type="ECO:0000256" key="4">
    <source>
        <dbReference type="ARBA" id="ARBA00022452"/>
    </source>
</evidence>
<keyword evidence="3" id="KW-0813">Transport</keyword>
<keyword evidence="5" id="KW-0812">Transmembrane</keyword>
<reference evidence="12" key="1">
    <citation type="submission" date="2024-06" db="EMBL/GenBank/DDBJ databases">
        <title>Multiomics insights into the TNT degradation mechanism by Pantoea sp. BJ2 isolated from an ammunition destruction site.</title>
        <authorList>
            <person name="Luo J."/>
        </authorList>
    </citation>
    <scope>NUCLEOTIDE SEQUENCE</scope>
    <source>
        <strain evidence="12">BJ2</strain>
    </source>
</reference>
<evidence type="ECO:0000259" key="11">
    <source>
        <dbReference type="Pfam" id="PF13954"/>
    </source>
</evidence>
<feature type="domain" description="PapC-like C-terminal" evidence="10">
    <location>
        <begin position="759"/>
        <end position="814"/>
    </location>
</feature>
<evidence type="ECO:0000256" key="5">
    <source>
        <dbReference type="ARBA" id="ARBA00022692"/>
    </source>
</evidence>
<dbReference type="SUPFAM" id="SSF141729">
    <property type="entry name" value="FimD N-terminal domain-like"/>
    <property type="match status" value="1"/>
</dbReference>
<gene>
    <name evidence="12" type="ORF">AAF463_00215</name>
</gene>
<evidence type="ECO:0000256" key="8">
    <source>
        <dbReference type="ARBA" id="ARBA00023237"/>
    </source>
</evidence>
<comment type="subcellular location">
    <subcellularLocation>
        <location evidence="1">Cell outer membrane</location>
        <topology evidence="1">Multi-pass membrane protein</topology>
    </subcellularLocation>
</comment>
<feature type="domain" description="PapC N-terminal" evidence="11">
    <location>
        <begin position="38"/>
        <end position="181"/>
    </location>
</feature>
<dbReference type="InterPro" id="IPR025885">
    <property type="entry name" value="PapC_N"/>
</dbReference>
<dbReference type="InterPro" id="IPR037224">
    <property type="entry name" value="PapC_N_sf"/>
</dbReference>
<dbReference type="Gene3D" id="2.60.40.2070">
    <property type="match status" value="1"/>
</dbReference>
<organism evidence="12">
    <name type="scientific">Pantoea sp. BJ2</name>
    <dbReference type="NCBI Taxonomy" id="3141322"/>
    <lineage>
        <taxon>Bacteria</taxon>
        <taxon>Pseudomonadati</taxon>
        <taxon>Pseudomonadota</taxon>
        <taxon>Gammaproteobacteria</taxon>
        <taxon>Enterobacterales</taxon>
        <taxon>Erwiniaceae</taxon>
        <taxon>Pantoea</taxon>
    </lineage>
</organism>
<dbReference type="AlphaFoldDB" id="A0AAU7TVT3"/>
<dbReference type="InterPro" id="IPR043142">
    <property type="entry name" value="PapC-like_C_sf"/>
</dbReference>
<dbReference type="GO" id="GO:0009297">
    <property type="term" value="P:pilus assembly"/>
    <property type="evidence" value="ECO:0007669"/>
    <property type="project" value="InterPro"/>
</dbReference>
<comment type="similarity">
    <text evidence="2">Belongs to the fimbrial export usher family.</text>
</comment>
<dbReference type="Pfam" id="PF13954">
    <property type="entry name" value="PapC_N"/>
    <property type="match status" value="1"/>
</dbReference>
<evidence type="ECO:0000313" key="12">
    <source>
        <dbReference type="EMBL" id="XBV44801.1"/>
    </source>
</evidence>
<evidence type="ECO:0000256" key="6">
    <source>
        <dbReference type="ARBA" id="ARBA00022729"/>
    </source>
</evidence>
<dbReference type="InterPro" id="IPR000015">
    <property type="entry name" value="Fimb_usher"/>
</dbReference>
<feature type="chain" id="PRO_5043896667" evidence="9">
    <location>
        <begin position="34"/>
        <end position="849"/>
    </location>
</feature>
<keyword evidence="7" id="KW-0472">Membrane</keyword>
<sequence>MIKINQLDNVFPKTKIAVIISLFFLGSASSADAVNFTEFNTDILSSEDKKNIDLSKFSAGNYILPGEYDFRISLNNQDIGEHKVSYLIKDGNASETLPCLDRNVVSEFAFKEEVAKNLTWWNQNQCLNISSIKGMEARGDLGGAVINVSIPKMDLEYSDARWDPPARWDNGIPAIIADYNLLGMSNKDQTGPTRHNISGNGVVGANAGEWRLRADWQGRMNNSQGRGVKNNEFDFSRYYAYKALTSIRSKLTIGESYTDSGVLDSFRFTGFKINSEDGQLPPNLRGYAPEVTGIAKTNAKVIISQQGQVIYETQVPAGPFNIRDLSSAYNGLLDVKIEEQDGSVRTFQVNTASIPYLTRPGLFRYKLSSGRPSNIRHNIQGPAFGSGEFSWGVSNGWSLYGGSILADRYQSGAVGLGRDLLELGALSFDVSTSRADVKNAGSMKGNSYRLSYSKSFSEYDSQIAFAAYRFSEKNYMTMSDYLNHSRNSGYTGQGKESYTTTFVKNFRGSDVSAYLDYNYQSYWDRPENQRWSLTAARYMDIGRFKSISVSLSAYLNNNGYKRDTGGYLSLSMPFGNNGTLGVNSSVNGSDITNSVSYNARVDNRTSYQIRSGVTRNGMLASGYVSHNADIAEVNANASFDASKYSSIGAGLRGGATITTKGAALHRTTVLGGSRIMVDTDDVADIPVNSGGSNVRTNLFGIAVIPDVANYFKNEIKIDVDKLPKNAESTGSLKQFTLTEGAVGYRTFDVLAGEKGMGIIRLQDGSYPPFGATVKNTKGQATGLVGDNGNVYLSGIIPGQDMRVSWGDNYECDINLPEGKISGESMLLPCIKAKKPVSVKKIEIAKNEIR</sequence>
<dbReference type="PANTHER" id="PTHR30451">
    <property type="entry name" value="OUTER MEMBRANE USHER PROTEIN"/>
    <property type="match status" value="1"/>
</dbReference>
<keyword evidence="8" id="KW-0998">Cell outer membrane</keyword>
<dbReference type="Gene3D" id="2.60.40.3110">
    <property type="match status" value="1"/>
</dbReference>
<dbReference type="PANTHER" id="PTHR30451:SF10">
    <property type="entry name" value="OUTER MEMBRANE USHER PROTEIN YFCU-RELATED"/>
    <property type="match status" value="1"/>
</dbReference>
<keyword evidence="6 9" id="KW-0732">Signal</keyword>
<protein>
    <submittedName>
        <fullName evidence="12">Fimbria/pilus outer membrane usher protein</fullName>
    </submittedName>
</protein>
<dbReference type="InterPro" id="IPR025949">
    <property type="entry name" value="PapC-like_C"/>
</dbReference>